<dbReference type="OrthoDB" id="2480681at2"/>
<dbReference type="GO" id="GO:0016020">
    <property type="term" value="C:membrane"/>
    <property type="evidence" value="ECO:0007669"/>
    <property type="project" value="InterPro"/>
</dbReference>
<protein>
    <submittedName>
        <fullName evidence="7">Uncharacterized protein</fullName>
    </submittedName>
</protein>
<keyword evidence="1" id="KW-0677">Repeat</keyword>
<evidence type="ECO:0000259" key="4">
    <source>
        <dbReference type="PROSITE" id="PS50268"/>
    </source>
</evidence>
<feature type="repeat" description="NHL" evidence="2">
    <location>
        <begin position="33"/>
        <end position="72"/>
    </location>
</feature>
<dbReference type="InterPro" id="IPR013783">
    <property type="entry name" value="Ig-like_fold"/>
</dbReference>
<dbReference type="PANTHER" id="PTHR24104:SF25">
    <property type="entry name" value="PROTEIN LIN-41"/>
    <property type="match status" value="1"/>
</dbReference>
<dbReference type="InterPro" id="IPR050952">
    <property type="entry name" value="TRIM-NHL_E3_ligases"/>
</dbReference>
<dbReference type="InterPro" id="IPR003961">
    <property type="entry name" value="FN3_dom"/>
</dbReference>
<evidence type="ECO:0000259" key="5">
    <source>
        <dbReference type="PROSITE" id="PS50853"/>
    </source>
</evidence>
<evidence type="ECO:0000313" key="7">
    <source>
        <dbReference type="EMBL" id="OXM84771.1"/>
    </source>
</evidence>
<feature type="domain" description="SLH" evidence="6">
    <location>
        <begin position="1254"/>
        <end position="1314"/>
    </location>
</feature>
<feature type="repeat" description="NHL" evidence="2">
    <location>
        <begin position="80"/>
        <end position="119"/>
    </location>
</feature>
<feature type="repeat" description="NHL" evidence="2">
    <location>
        <begin position="221"/>
        <end position="260"/>
    </location>
</feature>
<dbReference type="Pfam" id="PF17963">
    <property type="entry name" value="Big_9"/>
    <property type="match status" value="1"/>
</dbReference>
<dbReference type="PROSITE" id="PS50268">
    <property type="entry name" value="CADHERIN_2"/>
    <property type="match status" value="1"/>
</dbReference>
<evidence type="ECO:0000256" key="2">
    <source>
        <dbReference type="PROSITE-ProRule" id="PRU00504"/>
    </source>
</evidence>
<dbReference type="PROSITE" id="PS50853">
    <property type="entry name" value="FN3"/>
    <property type="match status" value="2"/>
</dbReference>
<dbReference type="EMBL" id="NMQW01000025">
    <property type="protein sequence ID" value="OXM84771.1"/>
    <property type="molecule type" value="Genomic_DNA"/>
</dbReference>
<dbReference type="InterPro" id="IPR001258">
    <property type="entry name" value="NHL_repeat"/>
</dbReference>
<evidence type="ECO:0000259" key="6">
    <source>
        <dbReference type="PROSITE" id="PS51272"/>
    </source>
</evidence>
<keyword evidence="8" id="KW-1185">Reference proteome</keyword>
<organism evidence="7 8">
    <name type="scientific">Paenibacillus rigui</name>
    <dbReference type="NCBI Taxonomy" id="554312"/>
    <lineage>
        <taxon>Bacteria</taxon>
        <taxon>Bacillati</taxon>
        <taxon>Bacillota</taxon>
        <taxon>Bacilli</taxon>
        <taxon>Bacillales</taxon>
        <taxon>Paenibacillaceae</taxon>
        <taxon>Paenibacillus</taxon>
    </lineage>
</organism>
<feature type="region of interest" description="Disordered" evidence="3">
    <location>
        <begin position="1069"/>
        <end position="1100"/>
    </location>
</feature>
<feature type="domain" description="Fibronectin type-III" evidence="5">
    <location>
        <begin position="692"/>
        <end position="778"/>
    </location>
</feature>
<dbReference type="GO" id="GO:0007156">
    <property type="term" value="P:homophilic cell adhesion via plasma membrane adhesion molecules"/>
    <property type="evidence" value="ECO:0007669"/>
    <property type="project" value="InterPro"/>
</dbReference>
<dbReference type="InterPro" id="IPR011042">
    <property type="entry name" value="6-blade_b-propeller_TolB-like"/>
</dbReference>
<name>A0A229UN15_9BACL</name>
<reference evidence="7 8" key="1">
    <citation type="submission" date="2017-07" db="EMBL/GenBank/DDBJ databases">
        <title>Genome sequencing and assembly of Paenibacillus rigui.</title>
        <authorList>
            <person name="Mayilraj S."/>
        </authorList>
    </citation>
    <scope>NUCLEOTIDE SEQUENCE [LARGE SCALE GENOMIC DNA]</scope>
    <source>
        <strain evidence="7 8">JCM 16352</strain>
    </source>
</reference>
<feature type="domain" description="Cadherin" evidence="4">
    <location>
        <begin position="524"/>
        <end position="611"/>
    </location>
</feature>
<dbReference type="Pfam" id="PF01436">
    <property type="entry name" value="NHL"/>
    <property type="match status" value="4"/>
</dbReference>
<evidence type="ECO:0000313" key="8">
    <source>
        <dbReference type="Proteomes" id="UP000215509"/>
    </source>
</evidence>
<dbReference type="SMART" id="SM00060">
    <property type="entry name" value="FN3"/>
    <property type="match status" value="2"/>
</dbReference>
<dbReference type="InterPro" id="IPR036116">
    <property type="entry name" value="FN3_sf"/>
</dbReference>
<dbReference type="InterPro" id="IPR001119">
    <property type="entry name" value="SLH_dom"/>
</dbReference>
<dbReference type="Pfam" id="PF00395">
    <property type="entry name" value="SLH"/>
    <property type="match status" value="3"/>
</dbReference>
<gene>
    <name evidence="7" type="ORF">CF651_17810</name>
</gene>
<dbReference type="RefSeq" id="WP_094016220.1">
    <property type="nucleotide sequence ID" value="NZ_NMQW01000025.1"/>
</dbReference>
<dbReference type="Pfam" id="PF00041">
    <property type="entry name" value="fn3"/>
    <property type="match status" value="1"/>
</dbReference>
<dbReference type="PANTHER" id="PTHR24104">
    <property type="entry name" value="E3 UBIQUITIN-PROTEIN LIGASE NHLRC1-RELATED"/>
    <property type="match status" value="1"/>
</dbReference>
<dbReference type="CDD" id="cd00063">
    <property type="entry name" value="FN3"/>
    <property type="match status" value="2"/>
</dbReference>
<dbReference type="Gene3D" id="2.60.40.2700">
    <property type="match status" value="1"/>
</dbReference>
<dbReference type="GO" id="GO:0005509">
    <property type="term" value="F:calcium ion binding"/>
    <property type="evidence" value="ECO:0007669"/>
    <property type="project" value="InterPro"/>
</dbReference>
<feature type="repeat" description="NHL" evidence="2">
    <location>
        <begin position="174"/>
        <end position="213"/>
    </location>
</feature>
<evidence type="ECO:0000256" key="1">
    <source>
        <dbReference type="ARBA" id="ARBA00022737"/>
    </source>
</evidence>
<dbReference type="Proteomes" id="UP000215509">
    <property type="component" value="Unassembled WGS sequence"/>
</dbReference>
<dbReference type="PROSITE" id="PS51125">
    <property type="entry name" value="NHL"/>
    <property type="match status" value="6"/>
</dbReference>
<dbReference type="Gene3D" id="2.40.10.500">
    <property type="match status" value="2"/>
</dbReference>
<feature type="domain" description="Fibronectin type-III" evidence="5">
    <location>
        <begin position="779"/>
        <end position="868"/>
    </location>
</feature>
<dbReference type="Gene3D" id="2.120.10.30">
    <property type="entry name" value="TolB, C-terminal domain"/>
    <property type="match status" value="2"/>
</dbReference>
<evidence type="ECO:0000256" key="3">
    <source>
        <dbReference type="SAM" id="MobiDB-lite"/>
    </source>
</evidence>
<feature type="repeat" description="NHL" evidence="2">
    <location>
        <begin position="123"/>
        <end position="167"/>
    </location>
</feature>
<dbReference type="Pfam" id="PF17170">
    <property type="entry name" value="DUF5128"/>
    <property type="match status" value="1"/>
</dbReference>
<dbReference type="Gene3D" id="2.60.40.60">
    <property type="entry name" value="Cadherins"/>
    <property type="match status" value="1"/>
</dbReference>
<dbReference type="InterPro" id="IPR056284">
    <property type="entry name" value="AIR9-like_A9"/>
</dbReference>
<dbReference type="Pfam" id="PF16403">
    <property type="entry name" value="Bact_surface_Ig-like"/>
    <property type="match status" value="1"/>
</dbReference>
<sequence>MIKKITHIAILFLCILILMPLITKVNASASDWGAPGNQPGDFYHPMGLDVDVQSNVYVADTQNHRIQIFDANGSLQSTWGTEGIGAGELSSPADLALSVTGYVYIADTGNDRIQVFHADGTFVESLGGNGSGEGEFLHPSSIAVDDSTGKLYVADSGNDRIQILGAGGFERSWGSRGFGPGELLNPSGIALAPDGTVYVADTGNHRVQQFTADGVFLRSWGRAGMGTVEFASPAGIAADPYGHVYVADTGNHRVQQFSAQGDFLQSWGEAGADKSFGAPSGVAAVSDGLVYVTDTSLHRIQTLRIDYPPEASGVRVSGSPTVGQAVYGEYQFNDQDGDLEGRSAYRWYRSTDAAGSGAAAIAGAMGTTYTLQPEDEGLYIAFEVTPVSDRGAMQGKAARSSFIIGPVTQAANQSPIRGYELADQTMMANDPTLSIDVHDWFTDPDSDTLTWSVQVDSPEVADVGLDGTTLWLKPKTGGSAVVTVTVSDGKGGTADDRFIVTVIPAPSINNPPQDLHLSPTPLLEGAGIGTMAGRLLAFDPEGDTLSYLLIAGNGDDDNGTFRIEEGNKLVTAEALTKKSYSIRVGVSDGRASVEQVFTITVTHVDRSAPVIELLGGATVTLQVGETFVDPGVMATDDSDGNLTSQVVVGGDRVDTSKAGTYLVTYNVIDTAGNAAREVTRTVIVEAADTLAGPHNLTAADGNRQAALNWDTVTGATYYNIYMANTPGPFVQGAVGTATGNTYTVPHLTNGTTYYFVVKAGYPGGLSEASNTVSVTPATVPAAPANVTAVSGDGQATISFTAPADNGGSAITGYEVTDATGDVAWSGTENPMIIDGLRNGVSYTFTVRAQNRMGSSAPSAFSNTVIPSSQSSGDKITLQSLMLANGTLLPAFQSSITDYKVTVANLVYATTITASVYDPNSKLTINGQAVMSGAGYPINLSVGDNEIVLEVTAPDGVTKGIYTVDVKRLPSANSMLAALNVSEGDLSPGFSSGTLHYAVTVPNGVSRTTVTSLVYDPAATLWMNGIKLESGKASAPIELQAGTSTVTVTVVAQDGVTKTNYTITVTRLAHHPKTGTAGPLPSQTTGETGPGGTAPIQTSSTKTVTFDPSDPGSVMNMKKTLEEAFQAARLRPAAQFNDVAKHWANESIKLFAKLGVLNGYSDGSFKPDGLITRGEFSTIIVKIFALNRSTETPVQFTDMTNHWAKDSIDILASNQMIHGYEDGSFKPDRAMTRAEMVALMTRIIHMNAVRETGSTNFTDINSSWAKEQIQAAARAGIVVGESHQEFAPDRNTTRAEAITVILRSLEMNSEIAALLQSLQ</sequence>
<feature type="repeat" description="NHL" evidence="2">
    <location>
        <begin position="279"/>
        <end position="306"/>
    </location>
</feature>
<dbReference type="InterPro" id="IPR002126">
    <property type="entry name" value="Cadherin-like_dom"/>
</dbReference>
<feature type="domain" description="SLH" evidence="6">
    <location>
        <begin position="1130"/>
        <end position="1189"/>
    </location>
</feature>
<dbReference type="Pfam" id="PF12733">
    <property type="entry name" value="Cadherin-like"/>
    <property type="match status" value="2"/>
</dbReference>
<feature type="domain" description="SLH" evidence="6">
    <location>
        <begin position="1190"/>
        <end position="1253"/>
    </location>
</feature>
<dbReference type="InterPro" id="IPR032179">
    <property type="entry name" value="Cry22Aa_Ig-like"/>
</dbReference>
<dbReference type="Pfam" id="PF23197">
    <property type="entry name" value="IG_AIR9"/>
    <property type="match status" value="1"/>
</dbReference>
<dbReference type="Gene3D" id="2.60.40.10">
    <property type="entry name" value="Immunoglobulins"/>
    <property type="match status" value="4"/>
</dbReference>
<dbReference type="PROSITE" id="PS51272">
    <property type="entry name" value="SLH"/>
    <property type="match status" value="3"/>
</dbReference>
<proteinExistence type="predicted"/>
<dbReference type="SUPFAM" id="SSF49265">
    <property type="entry name" value="Fibronectin type III"/>
    <property type="match status" value="1"/>
</dbReference>
<dbReference type="InterPro" id="IPR025883">
    <property type="entry name" value="Cadherin-like_domain"/>
</dbReference>
<comment type="caution">
    <text evidence="7">The sequence shown here is derived from an EMBL/GenBank/DDBJ whole genome shotgun (WGS) entry which is preliminary data.</text>
</comment>
<dbReference type="SUPFAM" id="SSF101898">
    <property type="entry name" value="NHL repeat"/>
    <property type="match status" value="1"/>
</dbReference>
<accession>A0A229UN15</accession>
<dbReference type="GO" id="GO:0008270">
    <property type="term" value="F:zinc ion binding"/>
    <property type="evidence" value="ECO:0007669"/>
    <property type="project" value="UniProtKB-KW"/>
</dbReference>